<dbReference type="Proteomes" id="UP000381693">
    <property type="component" value="Unassembled WGS sequence"/>
</dbReference>
<dbReference type="Pfam" id="PF13289">
    <property type="entry name" value="SIR2_2"/>
    <property type="match status" value="1"/>
</dbReference>
<dbReference type="AlphaFoldDB" id="A0A5E6MCP9"/>
<reference evidence="1" key="1">
    <citation type="submission" date="2019-09" db="EMBL/GenBank/DDBJ databases">
        <authorList>
            <person name="Cremers G."/>
        </authorList>
    </citation>
    <scope>NUCLEOTIDE SEQUENCE [LARGE SCALE GENOMIC DNA]</scope>
    <source>
        <strain evidence="1">3B</strain>
    </source>
</reference>
<evidence type="ECO:0000313" key="2">
    <source>
        <dbReference type="Proteomes" id="UP000381693"/>
    </source>
</evidence>
<dbReference type="InterPro" id="IPR029035">
    <property type="entry name" value="DHS-like_NAD/FAD-binding_dom"/>
</dbReference>
<comment type="caution">
    <text evidence="1">The sequence shown here is derived from an EMBL/GenBank/DDBJ whole genome shotgun (WGS) entry which is preliminary data.</text>
</comment>
<organism evidence="1 2">
    <name type="scientific">Methylacidimicrobium cyclopophantes</name>
    <dbReference type="NCBI Taxonomy" id="1041766"/>
    <lineage>
        <taxon>Bacteria</taxon>
        <taxon>Pseudomonadati</taxon>
        <taxon>Verrucomicrobiota</taxon>
        <taxon>Methylacidimicrobium</taxon>
    </lineage>
</organism>
<protein>
    <submittedName>
        <fullName evidence="1">Uncharacterized protein</fullName>
    </submittedName>
</protein>
<name>A0A5E6MCP9_9BACT</name>
<evidence type="ECO:0000313" key="1">
    <source>
        <dbReference type="EMBL" id="VVM06989.1"/>
    </source>
</evidence>
<sequence length="612" mass="69383">MFCFMNDPLVFLSISLEANKGAYAVLVGSGVSRGARIPTGWEITCDLIRRVAVTQNQEVGEDPAGWYRCRFCKEPDYSELLEALASTEPERQRLLMRYFEPTPEERERGLKVPSSAHRALAKLVSSGYVRVVLTTNFDRLLEHALQDAGIEPTVVSTEDQVKGLPPLASALPKALVCKLHGDYLDSRIRNTAPELEAYSEAVSQLLDRILDEFGLIVCGWSAKWDVALRRAIERRSTRRFTTFWACRGEPEEEARRLIEHCQAVRIEIRDANHFFEDVLDKVRALEQLGSNHPVIAKEEVKLYLSEYRYRIRLHDLVTREVEETKKRIRERIHSAETFPTNAFDPEEYQRQLTLYESMCEPVVSMLAALAYHDPGGYTKLLVKAVERMSTISFPGGPFCAAYQKLAFLPGLFCLYAAGITARANNRWKHLAGFLLHARCLDPVTGKKEPLISAMTPRAVFAGMETDLCNLLGEARGQPCSGKADLLAVPSEYLFERLQPKLAEYLPEPSEYEEVFDLFEQLVSFVWLDLNSQPHQAGQIGSQKVPFGRYIRRIASSPSVEDSRLFKDTEVLPPSALRFGLFLRGSSHLHDSTHLHNIWLDHRNRAWQAAGRS</sequence>
<accession>A0A5E6MCP9</accession>
<keyword evidence="2" id="KW-1185">Reference proteome</keyword>
<gene>
    <name evidence="1" type="ORF">MAMC_01386</name>
</gene>
<proteinExistence type="predicted"/>
<dbReference type="SUPFAM" id="SSF52467">
    <property type="entry name" value="DHS-like NAD/FAD-binding domain"/>
    <property type="match status" value="1"/>
</dbReference>
<dbReference type="Gene3D" id="3.40.50.1220">
    <property type="entry name" value="TPP-binding domain"/>
    <property type="match status" value="1"/>
</dbReference>
<dbReference type="EMBL" id="CABFUZ020000140">
    <property type="protein sequence ID" value="VVM06989.1"/>
    <property type="molecule type" value="Genomic_DNA"/>
</dbReference>